<keyword evidence="1" id="KW-0812">Transmembrane</keyword>
<keyword evidence="1" id="KW-0472">Membrane</keyword>
<reference evidence="2 3" key="1">
    <citation type="submission" date="2014-11" db="EMBL/GenBank/DDBJ databases">
        <authorList>
            <person name="Urmite Genomes Urmite Genomes"/>
        </authorList>
    </citation>
    <scope>NUCLEOTIDE SEQUENCE [LARGE SCALE GENOMIC DNA]</scope>
    <source>
        <strain evidence="2 3">Oc5</strain>
    </source>
</reference>
<feature type="transmembrane region" description="Helical" evidence="1">
    <location>
        <begin position="33"/>
        <end position="51"/>
    </location>
</feature>
<dbReference type="AlphaFoldDB" id="A0A0A1MFB6"/>
<protein>
    <submittedName>
        <fullName evidence="2">Uncharacterized protein</fullName>
    </submittedName>
</protein>
<keyword evidence="3" id="KW-1185">Reference proteome</keyword>
<name>A0A0A1MFB6_9BACI</name>
<feature type="transmembrane region" description="Helical" evidence="1">
    <location>
        <begin position="10"/>
        <end position="27"/>
    </location>
</feature>
<dbReference type="Proteomes" id="UP000040453">
    <property type="component" value="Unassembled WGS sequence"/>
</dbReference>
<dbReference type="OrthoDB" id="2721839at2"/>
<gene>
    <name evidence="2" type="ORF">BN997_04024</name>
</gene>
<dbReference type="EMBL" id="CDGG01000001">
    <property type="protein sequence ID" value="CEI84090.1"/>
    <property type="molecule type" value="Genomic_DNA"/>
</dbReference>
<feature type="transmembrane region" description="Helical" evidence="1">
    <location>
        <begin position="63"/>
        <end position="86"/>
    </location>
</feature>
<evidence type="ECO:0000313" key="3">
    <source>
        <dbReference type="Proteomes" id="UP000040453"/>
    </source>
</evidence>
<keyword evidence="1" id="KW-1133">Transmembrane helix</keyword>
<accession>A0A0A1MFB6</accession>
<sequence length="87" mass="10039">MTETLKKKRWLYLPITIISFILGIIYLTKVADYLTLPFLSALLIIVTFLEVYPDKNYFSKKNLIKIISALVIIALALWYQVAVFILG</sequence>
<organism evidence="2 3">
    <name type="scientific">Oceanobacillus oncorhynchi</name>
    <dbReference type="NCBI Taxonomy" id="545501"/>
    <lineage>
        <taxon>Bacteria</taxon>
        <taxon>Bacillati</taxon>
        <taxon>Bacillota</taxon>
        <taxon>Bacilli</taxon>
        <taxon>Bacillales</taxon>
        <taxon>Bacillaceae</taxon>
        <taxon>Oceanobacillus</taxon>
    </lineage>
</organism>
<proteinExistence type="predicted"/>
<evidence type="ECO:0000256" key="1">
    <source>
        <dbReference type="SAM" id="Phobius"/>
    </source>
</evidence>
<dbReference type="RefSeq" id="WP_042534688.1">
    <property type="nucleotide sequence ID" value="NZ_CAXOIH010000001.1"/>
</dbReference>
<evidence type="ECO:0000313" key="2">
    <source>
        <dbReference type="EMBL" id="CEI84090.1"/>
    </source>
</evidence>